<name>A0ABR6ZIE7_9BURK</name>
<sequence length="129" mass="14678">MKSDKYFLLAESAQLDFVIRTGLLAPMLASGTAFVNVSQLVSFMRPVRLFQRVRVDTRIMYANEKCTYFSHEIYTRDTLHAEVLVKMKFKRGSLSVGPFALLQIRFDEPPAQLLAWDQTLQAMASARGV</sequence>
<comment type="caution">
    <text evidence="1">The sequence shown here is derived from an EMBL/GenBank/DDBJ whole genome shotgun (WGS) entry which is preliminary data.</text>
</comment>
<evidence type="ECO:0000313" key="2">
    <source>
        <dbReference type="Proteomes" id="UP000646911"/>
    </source>
</evidence>
<keyword evidence="2" id="KW-1185">Reference proteome</keyword>
<dbReference type="Pfam" id="PF13279">
    <property type="entry name" value="4HBT_2"/>
    <property type="match status" value="1"/>
</dbReference>
<evidence type="ECO:0000313" key="1">
    <source>
        <dbReference type="EMBL" id="MBC3911495.1"/>
    </source>
</evidence>
<protein>
    <submittedName>
        <fullName evidence="1">Thioesterase family protein</fullName>
    </submittedName>
</protein>
<dbReference type="InterPro" id="IPR029069">
    <property type="entry name" value="HotDog_dom_sf"/>
</dbReference>
<accession>A0ABR6ZIE7</accession>
<proteinExistence type="predicted"/>
<gene>
    <name evidence="1" type="ORF">H8L47_28420</name>
</gene>
<dbReference type="RefSeq" id="WP_186957203.1">
    <property type="nucleotide sequence ID" value="NZ_JACOFX010000037.1"/>
</dbReference>
<dbReference type="Proteomes" id="UP000646911">
    <property type="component" value="Unassembled WGS sequence"/>
</dbReference>
<dbReference type="EMBL" id="JACOFX010000037">
    <property type="protein sequence ID" value="MBC3911495.1"/>
    <property type="molecule type" value="Genomic_DNA"/>
</dbReference>
<reference evidence="1 2" key="1">
    <citation type="submission" date="2020-08" db="EMBL/GenBank/DDBJ databases">
        <title>Novel species isolated from subtropical streams in China.</title>
        <authorList>
            <person name="Lu H."/>
        </authorList>
    </citation>
    <scope>NUCLEOTIDE SEQUENCE [LARGE SCALE GENOMIC DNA]</scope>
    <source>
        <strain evidence="1 2">NL8W</strain>
    </source>
</reference>
<dbReference type="Gene3D" id="3.10.129.10">
    <property type="entry name" value="Hotdog Thioesterase"/>
    <property type="match status" value="1"/>
</dbReference>
<organism evidence="1 2">
    <name type="scientific">Undibacterium umbellatum</name>
    <dbReference type="NCBI Taxonomy" id="2762300"/>
    <lineage>
        <taxon>Bacteria</taxon>
        <taxon>Pseudomonadati</taxon>
        <taxon>Pseudomonadota</taxon>
        <taxon>Betaproteobacteria</taxon>
        <taxon>Burkholderiales</taxon>
        <taxon>Oxalobacteraceae</taxon>
        <taxon>Undibacterium</taxon>
    </lineage>
</organism>
<dbReference type="SUPFAM" id="SSF54637">
    <property type="entry name" value="Thioesterase/thiol ester dehydrase-isomerase"/>
    <property type="match status" value="1"/>
</dbReference>